<gene>
    <name evidence="4" type="ORF">H5V43_01675</name>
</gene>
<dbReference type="AlphaFoldDB" id="A0A7M2GLD4"/>
<dbReference type="InterPro" id="IPR002656">
    <property type="entry name" value="Acyl_transf_3_dom"/>
</dbReference>
<feature type="transmembrane region" description="Helical" evidence="1">
    <location>
        <begin position="46"/>
        <end position="72"/>
    </location>
</feature>
<dbReference type="InterPro" id="IPR043968">
    <property type="entry name" value="SGNH"/>
</dbReference>
<dbReference type="Pfam" id="PF01757">
    <property type="entry name" value="Acyl_transf_3"/>
    <property type="match status" value="1"/>
</dbReference>
<dbReference type="InterPro" id="IPR050879">
    <property type="entry name" value="Acyltransferase_3"/>
</dbReference>
<dbReference type="PANTHER" id="PTHR23028">
    <property type="entry name" value="ACETYLTRANSFERASE"/>
    <property type="match status" value="1"/>
</dbReference>
<keyword evidence="4" id="KW-0012">Acyltransferase</keyword>
<feature type="transmembrane region" description="Helical" evidence="1">
    <location>
        <begin position="237"/>
        <end position="255"/>
    </location>
</feature>
<dbReference type="GO" id="GO:0016020">
    <property type="term" value="C:membrane"/>
    <property type="evidence" value="ECO:0007669"/>
    <property type="project" value="TreeGrafter"/>
</dbReference>
<name>A0A7M2GLD4_SPHSA</name>
<sequence length="682" mass="74066">MAASASCPALPAPTALEASPSVAYRRDIDGLRALAVLPVLFYHVRLWPFSGGFIGVDIFFVISGYLIASIIARELAEGRFSLTDFYVRRIRRIFPALFATIAVTIIAGSQILLPLDYRALGLSAAATVLFASNLHFARHSGYFGSAAEEAPLLHTWSLAVEEQFYILFPLLMLCAFRAGGRTRLLLGVAALLSFATALLLVDRAPVLAFYLPFPRAWELLAGALLATDMLPPLRNRWAAQLCALAGVASIGWALFGFSSATAFPGLNALYPVLGALLILHAGQSGSAVSHLLGGAMPVAVGRISYSLYLWHWPLVVFWTYRTDGDWRLREQLLIILLSLLLAAFSWRFIEEPFRRARRFTAGRAFALAGAMMAAGCGAGALLYLSGGLPARVAPSVAALDAASRSMAYLPERCSGMAAVRHRALCAVGAHNGTAPSFLLWGDSHAHALKPAFDQAGDALGLSGRIASYPACPTLLGLDRLDQPASHDCSAFNAQVLAMLRDSPTIHTVFLVSRWGLCANGRRPEGGTPCYLGRDGNDDRSLKRDALLFRAGLKETVRTLTGMGKRVILVAPIPEFRRNVPESLARAELYSEPAQLDLPLADYLRRQRDVFGAFDEMRRRFAAGVVYPHRLLCGTGHCATMMHGVPLYSDDDHLSRQGSLLLSGMVHEAMRPIRERAGRPEKR</sequence>
<dbReference type="EMBL" id="CP060035">
    <property type="protein sequence ID" value="QOT73057.1"/>
    <property type="molecule type" value="Genomic_DNA"/>
</dbReference>
<feature type="transmembrane region" description="Helical" evidence="1">
    <location>
        <begin position="361"/>
        <end position="384"/>
    </location>
</feature>
<protein>
    <submittedName>
        <fullName evidence="4">Acyltransferase</fullName>
    </submittedName>
</protein>
<feature type="transmembrane region" description="Helical" evidence="1">
    <location>
        <begin position="119"/>
        <end position="137"/>
    </location>
</feature>
<dbReference type="KEGG" id="sbar:H5V43_01675"/>
<reference evidence="5" key="1">
    <citation type="submission" date="2020-08" db="EMBL/GenBank/DDBJ databases">
        <title>Complete genome sequence of Sphingobium barthaii strain KK22, a high-molecular-weight polycyclic aromatic hydrocarbon-degrading soil bacterium.</title>
        <authorList>
            <person name="Mori J.F."/>
            <person name="Kanaly R.A."/>
        </authorList>
    </citation>
    <scope>NUCLEOTIDE SEQUENCE [LARGE SCALE GENOMIC DNA]</scope>
    <source>
        <strain evidence="5">KK22</strain>
    </source>
</reference>
<accession>A0A7M2GLD4</accession>
<feature type="transmembrane region" description="Helical" evidence="1">
    <location>
        <begin position="93"/>
        <end position="113"/>
    </location>
</feature>
<feature type="transmembrane region" description="Helical" evidence="1">
    <location>
        <begin position="261"/>
        <end position="279"/>
    </location>
</feature>
<dbReference type="GO" id="GO:0016747">
    <property type="term" value="F:acyltransferase activity, transferring groups other than amino-acyl groups"/>
    <property type="evidence" value="ECO:0007669"/>
    <property type="project" value="InterPro"/>
</dbReference>
<feature type="transmembrane region" description="Helical" evidence="1">
    <location>
        <begin position="331"/>
        <end position="349"/>
    </location>
</feature>
<keyword evidence="4" id="KW-0808">Transferase</keyword>
<keyword evidence="1" id="KW-0812">Transmembrane</keyword>
<evidence type="ECO:0000313" key="5">
    <source>
        <dbReference type="Proteomes" id="UP000593663"/>
    </source>
</evidence>
<evidence type="ECO:0000313" key="4">
    <source>
        <dbReference type="EMBL" id="QOT73057.1"/>
    </source>
</evidence>
<feature type="transmembrane region" description="Helical" evidence="1">
    <location>
        <begin position="291"/>
        <end position="311"/>
    </location>
</feature>
<dbReference type="Proteomes" id="UP000593663">
    <property type="component" value="Chromosome 1"/>
</dbReference>
<evidence type="ECO:0000259" key="3">
    <source>
        <dbReference type="Pfam" id="PF19040"/>
    </source>
</evidence>
<dbReference type="Pfam" id="PF19040">
    <property type="entry name" value="SGNH"/>
    <property type="match status" value="1"/>
</dbReference>
<proteinExistence type="predicted"/>
<evidence type="ECO:0000259" key="2">
    <source>
        <dbReference type="Pfam" id="PF01757"/>
    </source>
</evidence>
<keyword evidence="1" id="KW-0472">Membrane</keyword>
<evidence type="ECO:0000256" key="1">
    <source>
        <dbReference type="SAM" id="Phobius"/>
    </source>
</evidence>
<dbReference type="GO" id="GO:0009103">
    <property type="term" value="P:lipopolysaccharide biosynthetic process"/>
    <property type="evidence" value="ECO:0007669"/>
    <property type="project" value="TreeGrafter"/>
</dbReference>
<keyword evidence="1" id="KW-1133">Transmembrane helix</keyword>
<organism evidence="4 5">
    <name type="scientific">Sphingobium fuliginis (strain ATCC 27551)</name>
    <dbReference type="NCBI Taxonomy" id="336203"/>
    <lineage>
        <taxon>Bacteria</taxon>
        <taxon>Pseudomonadati</taxon>
        <taxon>Pseudomonadota</taxon>
        <taxon>Alphaproteobacteria</taxon>
        <taxon>Sphingomonadales</taxon>
        <taxon>Sphingomonadaceae</taxon>
        <taxon>Sphingobium</taxon>
    </lineage>
</organism>
<feature type="domain" description="Acyltransferase 3" evidence="2">
    <location>
        <begin position="27"/>
        <end position="343"/>
    </location>
</feature>
<feature type="transmembrane region" description="Helical" evidence="1">
    <location>
        <begin position="184"/>
        <end position="201"/>
    </location>
</feature>
<feature type="domain" description="SGNH" evidence="3">
    <location>
        <begin position="421"/>
        <end position="665"/>
    </location>
</feature>
<dbReference type="PANTHER" id="PTHR23028:SF53">
    <property type="entry name" value="ACYL_TRANSF_3 DOMAIN-CONTAINING PROTEIN"/>
    <property type="match status" value="1"/>
</dbReference>